<dbReference type="Proteomes" id="UP000729913">
    <property type="component" value="Unassembled WGS sequence"/>
</dbReference>
<dbReference type="AlphaFoldDB" id="A0A8J5RH01"/>
<name>A0A8J5RH01_9HYME</name>
<evidence type="ECO:0000313" key="2">
    <source>
        <dbReference type="Proteomes" id="UP000729913"/>
    </source>
</evidence>
<proteinExistence type="predicted"/>
<reference evidence="1" key="1">
    <citation type="submission" date="2020-03" db="EMBL/GenBank/DDBJ databases">
        <authorList>
            <person name="Chebbi M.A."/>
            <person name="Drezen J.M."/>
        </authorList>
    </citation>
    <scope>NUCLEOTIDE SEQUENCE</scope>
    <source>
        <tissue evidence="1">Whole body</tissue>
    </source>
</reference>
<organism evidence="1 2">
    <name type="scientific">Cotesia typhae</name>
    <dbReference type="NCBI Taxonomy" id="2053667"/>
    <lineage>
        <taxon>Eukaryota</taxon>
        <taxon>Metazoa</taxon>
        <taxon>Ecdysozoa</taxon>
        <taxon>Arthropoda</taxon>
        <taxon>Hexapoda</taxon>
        <taxon>Insecta</taxon>
        <taxon>Pterygota</taxon>
        <taxon>Neoptera</taxon>
        <taxon>Endopterygota</taxon>
        <taxon>Hymenoptera</taxon>
        <taxon>Apocrita</taxon>
        <taxon>Ichneumonoidea</taxon>
        <taxon>Braconidae</taxon>
        <taxon>Microgastrinae</taxon>
        <taxon>Cotesia</taxon>
    </lineage>
</organism>
<keyword evidence="2" id="KW-1185">Reference proteome</keyword>
<gene>
    <name evidence="1" type="ORF">G9C98_000383</name>
</gene>
<comment type="caution">
    <text evidence="1">The sequence shown here is derived from an EMBL/GenBank/DDBJ whole genome shotgun (WGS) entry which is preliminary data.</text>
</comment>
<dbReference type="EMBL" id="JAAOIC020000032">
    <property type="protein sequence ID" value="KAG8039654.1"/>
    <property type="molecule type" value="Genomic_DNA"/>
</dbReference>
<protein>
    <submittedName>
        <fullName evidence="1">Uncharacterized protein</fullName>
    </submittedName>
</protein>
<evidence type="ECO:0000313" key="1">
    <source>
        <dbReference type="EMBL" id="KAG8039654.1"/>
    </source>
</evidence>
<accession>A0A8J5RH01</accession>
<sequence>MYTCRVKEWLKRRDTWGMSGSSENSGHKVDLTGFLFWTAVHTQTSWKRISGTQYHWPYPASC</sequence>
<reference evidence="1" key="2">
    <citation type="submission" date="2021-04" db="EMBL/GenBank/DDBJ databases">
        <title>Genome-wide patterns of bracovirus chromosomal integration into multiple host tissues during parasitism.</title>
        <authorList>
            <person name="Chebbi M.A.C."/>
        </authorList>
    </citation>
    <scope>NUCLEOTIDE SEQUENCE</scope>
    <source>
        <tissue evidence="1">Whole body</tissue>
    </source>
</reference>